<keyword evidence="2" id="KW-0732">Signal</keyword>
<keyword evidence="4" id="KW-1185">Reference proteome</keyword>
<proteinExistence type="predicted"/>
<organism evidence="3 4">
    <name type="scientific">Leucobacter komagatae</name>
    <dbReference type="NCBI Taxonomy" id="55969"/>
    <lineage>
        <taxon>Bacteria</taxon>
        <taxon>Bacillati</taxon>
        <taxon>Actinomycetota</taxon>
        <taxon>Actinomycetes</taxon>
        <taxon>Micrococcales</taxon>
        <taxon>Microbacteriaceae</taxon>
        <taxon>Leucobacter</taxon>
    </lineage>
</organism>
<evidence type="ECO:0000256" key="1">
    <source>
        <dbReference type="SAM" id="MobiDB-lite"/>
    </source>
</evidence>
<accession>A0A542Y7V9</accession>
<sequence length="256" mass="27691">MSAAPRPRRRATPARAVGVGALAAAMLLSACAPSPEPTPKPTTSTPAPKPSPEPTAEPTPEPEAQWERFSDPRTVGSFEVAPGWRVVESERSEPEHEIFVFDVFDEAGELQLRYARKVMGLGGGCGGDENGPDETSFLRVAELEAVPVEIPGYVRYSGALPGTTPTQFTYRAFESAHAEGVFATMAVSDTSLDSGYCFYYNLVQTESALVQFADTLQVSISDATKHFGTMDEARAFMQTEDYAKAKRMLLSLRLDG</sequence>
<dbReference type="RefSeq" id="WP_211359116.1">
    <property type="nucleotide sequence ID" value="NZ_BAAAUY010000019.1"/>
</dbReference>
<feature type="signal peptide" evidence="2">
    <location>
        <begin position="1"/>
        <end position="32"/>
    </location>
</feature>
<dbReference type="PROSITE" id="PS51257">
    <property type="entry name" value="PROKAR_LIPOPROTEIN"/>
    <property type="match status" value="1"/>
</dbReference>
<protein>
    <recommendedName>
        <fullName evidence="5">Lipoprotein</fullName>
    </recommendedName>
</protein>
<evidence type="ECO:0000256" key="2">
    <source>
        <dbReference type="SAM" id="SignalP"/>
    </source>
</evidence>
<evidence type="ECO:0000313" key="3">
    <source>
        <dbReference type="EMBL" id="TQL44064.1"/>
    </source>
</evidence>
<feature type="region of interest" description="Disordered" evidence="1">
    <location>
        <begin position="30"/>
        <end position="75"/>
    </location>
</feature>
<dbReference type="EMBL" id="VFON01000001">
    <property type="protein sequence ID" value="TQL44064.1"/>
    <property type="molecule type" value="Genomic_DNA"/>
</dbReference>
<comment type="caution">
    <text evidence="3">The sequence shown here is derived from an EMBL/GenBank/DDBJ whole genome shotgun (WGS) entry which is preliminary data.</text>
</comment>
<gene>
    <name evidence="3" type="ORF">FB468_2103</name>
</gene>
<reference evidence="3 4" key="1">
    <citation type="submission" date="2019-06" db="EMBL/GenBank/DDBJ databases">
        <title>Sequencing the genomes of 1000 actinobacteria strains.</title>
        <authorList>
            <person name="Klenk H.-P."/>
        </authorList>
    </citation>
    <scope>NUCLEOTIDE SEQUENCE [LARGE SCALE GENOMIC DNA]</scope>
    <source>
        <strain evidence="3 4">DSM 8803</strain>
    </source>
</reference>
<feature type="compositionally biased region" description="Pro residues" evidence="1">
    <location>
        <begin position="47"/>
        <end position="61"/>
    </location>
</feature>
<dbReference type="Proteomes" id="UP000319094">
    <property type="component" value="Unassembled WGS sequence"/>
</dbReference>
<name>A0A542Y7V9_9MICO</name>
<evidence type="ECO:0008006" key="5">
    <source>
        <dbReference type="Google" id="ProtNLM"/>
    </source>
</evidence>
<feature type="chain" id="PRO_5021972257" description="Lipoprotein" evidence="2">
    <location>
        <begin position="33"/>
        <end position="256"/>
    </location>
</feature>
<dbReference type="AlphaFoldDB" id="A0A542Y7V9"/>
<evidence type="ECO:0000313" key="4">
    <source>
        <dbReference type="Proteomes" id="UP000319094"/>
    </source>
</evidence>